<dbReference type="InterPro" id="IPR017972">
    <property type="entry name" value="Cyt_P450_CS"/>
</dbReference>
<dbReference type="AlphaFoldDB" id="A0A8H5SHA0"/>
<dbReference type="InterPro" id="IPR002401">
    <property type="entry name" value="Cyt_P450_E_grp-I"/>
</dbReference>
<keyword evidence="10" id="KW-0812">Transmembrane</keyword>
<name>A0A8H5SHA0_9HYPO</name>
<evidence type="ECO:0000256" key="4">
    <source>
        <dbReference type="ARBA" id="ARBA00022723"/>
    </source>
</evidence>
<comment type="cofactor">
    <cofactor evidence="1 8">
        <name>heme</name>
        <dbReference type="ChEBI" id="CHEBI:30413"/>
    </cofactor>
</comment>
<keyword evidence="10" id="KW-1133">Transmembrane helix</keyword>
<dbReference type="InterPro" id="IPR050364">
    <property type="entry name" value="Cytochrome_P450_fung"/>
</dbReference>
<dbReference type="Proteomes" id="UP000530670">
    <property type="component" value="Unassembled WGS sequence"/>
</dbReference>
<evidence type="ECO:0000256" key="7">
    <source>
        <dbReference type="ARBA" id="ARBA00023033"/>
    </source>
</evidence>
<sequence>MLEASNFFAGFALGCLVYIGLQVLGSVPKRPHLPPGPKGIPLVGNLNDLPPPRVFEAHHWLKLKGLYGPISSITVMGQTIIIINSWKLASQLLDKRSAKHSSRPKIMMAGEMVGWENSLGFSPYNDRFRTHRKNMARMIGSKRAAAKYDKLQEAEVAHFLLHVLDDPERFMDHIRNRALQGRHTHQNAGQAMDNVTAAGVPGAFLVDILPLLRYVPCWFPGCELQETCQEMVFMLDDFTEKPYAFVKHQHASGKQDNSFVSRLLEVGDSTEEARFTTKWSALSLYADGADTKKAQEEIDCVIGNERLPNCSDRASLPYVNAIVKEVLRWNLVVPMGLPYISTVDDVFEGYFIPRDALIMANIWYFAHDPEVHQDPMRFKPERFLSTDGKQPEQDPHTYTFGFGRRVCPGRVLADNALFLNIAQSLAVLHIRKDENGAQPELLFTPGMISHPEPFKAAITPRSPQHEQLIRSLEHEFPWEESDSHIIEMQGQAS</sequence>
<keyword evidence="12" id="KW-1185">Reference proteome</keyword>
<proteinExistence type="inferred from homology"/>
<evidence type="ECO:0000313" key="12">
    <source>
        <dbReference type="Proteomes" id="UP000530670"/>
    </source>
</evidence>
<dbReference type="GeneID" id="59306820"/>
<evidence type="ECO:0000313" key="11">
    <source>
        <dbReference type="EMBL" id="KAF5651598.1"/>
    </source>
</evidence>
<dbReference type="PROSITE" id="PS00086">
    <property type="entry name" value="CYTOCHROME_P450"/>
    <property type="match status" value="1"/>
</dbReference>
<accession>A0A8H5SHA0</accession>
<dbReference type="PANTHER" id="PTHR46300">
    <property type="entry name" value="P450, PUTATIVE (EUROFUNG)-RELATED-RELATED"/>
    <property type="match status" value="1"/>
</dbReference>
<evidence type="ECO:0000256" key="10">
    <source>
        <dbReference type="SAM" id="Phobius"/>
    </source>
</evidence>
<dbReference type="Gene3D" id="1.10.630.10">
    <property type="entry name" value="Cytochrome P450"/>
    <property type="match status" value="1"/>
</dbReference>
<evidence type="ECO:0000256" key="5">
    <source>
        <dbReference type="ARBA" id="ARBA00023002"/>
    </source>
</evidence>
<dbReference type="RefSeq" id="XP_037212796.1">
    <property type="nucleotide sequence ID" value="XM_037354550.1"/>
</dbReference>
<dbReference type="OrthoDB" id="2789670at2759"/>
<dbReference type="InterPro" id="IPR036396">
    <property type="entry name" value="Cyt_P450_sf"/>
</dbReference>
<keyword evidence="10" id="KW-0472">Membrane</keyword>
<dbReference type="GO" id="GO:0005506">
    <property type="term" value="F:iron ion binding"/>
    <property type="evidence" value="ECO:0007669"/>
    <property type="project" value="InterPro"/>
</dbReference>
<dbReference type="CDD" id="cd11065">
    <property type="entry name" value="CYP64-like"/>
    <property type="match status" value="1"/>
</dbReference>
<protein>
    <submittedName>
        <fullName evidence="11">Oxidoreductase</fullName>
    </submittedName>
</protein>
<feature type="transmembrane region" description="Helical" evidence="10">
    <location>
        <begin position="7"/>
        <end position="27"/>
    </location>
</feature>
<keyword evidence="3 8" id="KW-0349">Heme</keyword>
<evidence type="ECO:0000256" key="2">
    <source>
        <dbReference type="ARBA" id="ARBA00010617"/>
    </source>
</evidence>
<dbReference type="GO" id="GO:0004497">
    <property type="term" value="F:monooxygenase activity"/>
    <property type="evidence" value="ECO:0007669"/>
    <property type="project" value="UniProtKB-KW"/>
</dbReference>
<dbReference type="PRINTS" id="PR00463">
    <property type="entry name" value="EP450I"/>
</dbReference>
<dbReference type="GO" id="GO:0016705">
    <property type="term" value="F:oxidoreductase activity, acting on paired donors, with incorporation or reduction of molecular oxygen"/>
    <property type="evidence" value="ECO:0007669"/>
    <property type="project" value="InterPro"/>
</dbReference>
<keyword evidence="7 9" id="KW-0503">Monooxygenase</keyword>
<gene>
    <name evidence="11" type="ORF">FTJAE_78</name>
</gene>
<evidence type="ECO:0000256" key="6">
    <source>
        <dbReference type="ARBA" id="ARBA00023004"/>
    </source>
</evidence>
<dbReference type="EMBL" id="JAAQRI010000004">
    <property type="protein sequence ID" value="KAF5651598.1"/>
    <property type="molecule type" value="Genomic_DNA"/>
</dbReference>
<dbReference type="Pfam" id="PF00067">
    <property type="entry name" value="p450"/>
    <property type="match status" value="2"/>
</dbReference>
<dbReference type="SUPFAM" id="SSF48264">
    <property type="entry name" value="Cytochrome P450"/>
    <property type="match status" value="1"/>
</dbReference>
<evidence type="ECO:0000256" key="3">
    <source>
        <dbReference type="ARBA" id="ARBA00022617"/>
    </source>
</evidence>
<organism evidence="11 12">
    <name type="scientific">Fusarium tjaetaba</name>
    <dbReference type="NCBI Taxonomy" id="1567544"/>
    <lineage>
        <taxon>Eukaryota</taxon>
        <taxon>Fungi</taxon>
        <taxon>Dikarya</taxon>
        <taxon>Ascomycota</taxon>
        <taxon>Pezizomycotina</taxon>
        <taxon>Sordariomycetes</taxon>
        <taxon>Hypocreomycetidae</taxon>
        <taxon>Hypocreales</taxon>
        <taxon>Nectriaceae</taxon>
        <taxon>Fusarium</taxon>
        <taxon>Fusarium fujikuroi species complex</taxon>
    </lineage>
</organism>
<dbReference type="GO" id="GO:0020037">
    <property type="term" value="F:heme binding"/>
    <property type="evidence" value="ECO:0007669"/>
    <property type="project" value="InterPro"/>
</dbReference>
<keyword evidence="6 8" id="KW-0408">Iron</keyword>
<dbReference type="InterPro" id="IPR001128">
    <property type="entry name" value="Cyt_P450"/>
</dbReference>
<keyword evidence="4 8" id="KW-0479">Metal-binding</keyword>
<comment type="caution">
    <text evidence="11">The sequence shown here is derived from an EMBL/GenBank/DDBJ whole genome shotgun (WGS) entry which is preliminary data.</text>
</comment>
<evidence type="ECO:0000256" key="8">
    <source>
        <dbReference type="PIRSR" id="PIRSR602401-1"/>
    </source>
</evidence>
<evidence type="ECO:0000256" key="1">
    <source>
        <dbReference type="ARBA" id="ARBA00001971"/>
    </source>
</evidence>
<comment type="similarity">
    <text evidence="2 9">Belongs to the cytochrome P450 family.</text>
</comment>
<keyword evidence="5 9" id="KW-0560">Oxidoreductase</keyword>
<feature type="binding site" description="axial binding residue" evidence="8">
    <location>
        <position position="407"/>
    </location>
    <ligand>
        <name>heme</name>
        <dbReference type="ChEBI" id="CHEBI:30413"/>
    </ligand>
    <ligandPart>
        <name>Fe</name>
        <dbReference type="ChEBI" id="CHEBI:18248"/>
    </ligandPart>
</feature>
<evidence type="ECO:0000256" key="9">
    <source>
        <dbReference type="RuleBase" id="RU000461"/>
    </source>
</evidence>
<dbReference type="PANTHER" id="PTHR46300:SF7">
    <property type="entry name" value="P450, PUTATIVE (EUROFUNG)-RELATED"/>
    <property type="match status" value="1"/>
</dbReference>
<reference evidence="11 12" key="1">
    <citation type="submission" date="2020-05" db="EMBL/GenBank/DDBJ databases">
        <title>Identification and distribution of gene clusters putatively required for synthesis of sphingolipid metabolism inhibitors in phylogenetically diverse species of the filamentous fungus Fusarium.</title>
        <authorList>
            <person name="Kim H.-S."/>
            <person name="Busman M."/>
            <person name="Brown D.W."/>
            <person name="Divon H."/>
            <person name="Uhlig S."/>
            <person name="Proctor R.H."/>
        </authorList>
    </citation>
    <scope>NUCLEOTIDE SEQUENCE [LARGE SCALE GENOMIC DNA]</scope>
    <source>
        <strain evidence="11 12">NRRL 66243</strain>
    </source>
</reference>